<keyword evidence="9" id="KW-0325">Glycoprotein</keyword>
<dbReference type="Proteomes" id="UP000076738">
    <property type="component" value="Unassembled WGS sequence"/>
</dbReference>
<dbReference type="EMBL" id="KV417320">
    <property type="protein sequence ID" value="KZO91661.1"/>
    <property type="molecule type" value="Genomic_DNA"/>
</dbReference>
<keyword evidence="10 11" id="KW-0539">Nucleus</keyword>
<dbReference type="PANTHER" id="PTHR28012">
    <property type="entry name" value="NUCLEAR FUSION PROTEIN KAR5"/>
    <property type="match status" value="1"/>
</dbReference>
<evidence type="ECO:0000256" key="3">
    <source>
        <dbReference type="ARBA" id="ARBA00022459"/>
    </source>
</evidence>
<dbReference type="GO" id="GO:0048288">
    <property type="term" value="P:nuclear membrane fusion involved in karyogamy"/>
    <property type="evidence" value="ECO:0007669"/>
    <property type="project" value="UniProtKB-UniRule"/>
</dbReference>
<name>A0A167HIC1_CALVF</name>
<dbReference type="InterPro" id="IPR007292">
    <property type="entry name" value="Nuclear_fusion_Kar5"/>
</dbReference>
<evidence type="ECO:0000256" key="8">
    <source>
        <dbReference type="ARBA" id="ARBA00023136"/>
    </source>
</evidence>
<evidence type="ECO:0000256" key="1">
    <source>
        <dbReference type="ARBA" id="ARBA00003389"/>
    </source>
</evidence>
<evidence type="ECO:0000256" key="11">
    <source>
        <dbReference type="RuleBase" id="RU368082"/>
    </source>
</evidence>
<keyword evidence="8" id="KW-0472">Membrane</keyword>
<comment type="subcellular location">
    <subcellularLocation>
        <location evidence="11">Endoplasmic reticulum membrane</location>
    </subcellularLocation>
    <subcellularLocation>
        <location evidence="11">Nucleus membrane</location>
    </subcellularLocation>
</comment>
<evidence type="ECO:0000256" key="4">
    <source>
        <dbReference type="ARBA" id="ARBA00022692"/>
    </source>
</evidence>
<dbReference type="OrthoDB" id="5311848at2759"/>
<comment type="function">
    <text evidence="1 11">Required for nuclear membrane fusion during karyogamy.</text>
</comment>
<reference evidence="12 13" key="1">
    <citation type="journal article" date="2016" name="Mol. Biol. Evol.">
        <title>Comparative Genomics of Early-Diverging Mushroom-Forming Fungi Provides Insights into the Origins of Lignocellulose Decay Capabilities.</title>
        <authorList>
            <person name="Nagy L.G."/>
            <person name="Riley R."/>
            <person name="Tritt A."/>
            <person name="Adam C."/>
            <person name="Daum C."/>
            <person name="Floudas D."/>
            <person name="Sun H."/>
            <person name="Yadav J.S."/>
            <person name="Pangilinan J."/>
            <person name="Larsson K.H."/>
            <person name="Matsuura K."/>
            <person name="Barry K."/>
            <person name="Labutti K."/>
            <person name="Kuo R."/>
            <person name="Ohm R.A."/>
            <person name="Bhattacharya S.S."/>
            <person name="Shirouzu T."/>
            <person name="Yoshinaga Y."/>
            <person name="Martin F.M."/>
            <person name="Grigoriev I.V."/>
            <person name="Hibbett D.S."/>
        </authorList>
    </citation>
    <scope>NUCLEOTIDE SEQUENCE [LARGE SCALE GENOMIC DNA]</scope>
    <source>
        <strain evidence="12 13">TUFC12733</strain>
    </source>
</reference>
<keyword evidence="6 11" id="KW-0256">Endoplasmic reticulum</keyword>
<keyword evidence="3 11" id="KW-0415">Karyogamy</keyword>
<keyword evidence="4" id="KW-0812">Transmembrane</keyword>
<dbReference type="GO" id="GO:0005789">
    <property type="term" value="C:endoplasmic reticulum membrane"/>
    <property type="evidence" value="ECO:0007669"/>
    <property type="project" value="UniProtKB-SubCell"/>
</dbReference>
<evidence type="ECO:0000256" key="7">
    <source>
        <dbReference type="ARBA" id="ARBA00022989"/>
    </source>
</evidence>
<keyword evidence="7" id="KW-1133">Transmembrane helix</keyword>
<accession>A0A167HIC1</accession>
<sequence length="135" mass="15572">GNLNSFNQKPDCYKEVAARLKLQCEDDIPENDRIQAAIRFTLCELSTARAHSHPLECASFVISEVEPSFEEESTSSCVEALSRSTQHWSSYSGYLREIPQLCFAYRRWYDIDRAKGIYQNATMEKLSLLKLLNER</sequence>
<dbReference type="GO" id="GO:0000742">
    <property type="term" value="P:karyogamy involved in conjugation with cellular fusion"/>
    <property type="evidence" value="ECO:0007669"/>
    <property type="project" value="UniProtKB-UniRule"/>
</dbReference>
<evidence type="ECO:0000256" key="10">
    <source>
        <dbReference type="ARBA" id="ARBA00023242"/>
    </source>
</evidence>
<dbReference type="PANTHER" id="PTHR28012:SF1">
    <property type="entry name" value="NUCLEAR FUSION PROTEIN KAR5"/>
    <property type="match status" value="1"/>
</dbReference>
<evidence type="ECO:0000256" key="9">
    <source>
        <dbReference type="ARBA" id="ARBA00023180"/>
    </source>
</evidence>
<dbReference type="AlphaFoldDB" id="A0A167HIC1"/>
<evidence type="ECO:0000256" key="6">
    <source>
        <dbReference type="ARBA" id="ARBA00022824"/>
    </source>
</evidence>
<dbReference type="GO" id="GO:0031965">
    <property type="term" value="C:nuclear membrane"/>
    <property type="evidence" value="ECO:0007669"/>
    <property type="project" value="UniProtKB-SubCell"/>
</dbReference>
<organism evidence="12 13">
    <name type="scientific">Calocera viscosa (strain TUFC12733)</name>
    <dbReference type="NCBI Taxonomy" id="1330018"/>
    <lineage>
        <taxon>Eukaryota</taxon>
        <taxon>Fungi</taxon>
        <taxon>Dikarya</taxon>
        <taxon>Basidiomycota</taxon>
        <taxon>Agaricomycotina</taxon>
        <taxon>Dacrymycetes</taxon>
        <taxon>Dacrymycetales</taxon>
        <taxon>Dacrymycetaceae</taxon>
        <taxon>Calocera</taxon>
    </lineage>
</organism>
<keyword evidence="5 11" id="KW-0732">Signal</keyword>
<dbReference type="Pfam" id="PF04163">
    <property type="entry name" value="Tht1"/>
    <property type="match status" value="1"/>
</dbReference>
<protein>
    <submittedName>
        <fullName evidence="12">Uncharacterized protein</fullName>
    </submittedName>
</protein>
<proteinExistence type="inferred from homology"/>
<comment type="similarity">
    <text evidence="2 11">Belongs to the KAR5 family.</text>
</comment>
<gene>
    <name evidence="12" type="ORF">CALVIDRAFT_460759</name>
</gene>
<feature type="non-terminal residue" evidence="12">
    <location>
        <position position="135"/>
    </location>
</feature>
<keyword evidence="13" id="KW-1185">Reference proteome</keyword>
<evidence type="ECO:0000313" key="13">
    <source>
        <dbReference type="Proteomes" id="UP000076738"/>
    </source>
</evidence>
<feature type="non-terminal residue" evidence="12">
    <location>
        <position position="1"/>
    </location>
</feature>
<evidence type="ECO:0000313" key="12">
    <source>
        <dbReference type="EMBL" id="KZO91661.1"/>
    </source>
</evidence>
<evidence type="ECO:0000256" key="2">
    <source>
        <dbReference type="ARBA" id="ARBA00010473"/>
    </source>
</evidence>
<evidence type="ECO:0000256" key="5">
    <source>
        <dbReference type="ARBA" id="ARBA00022729"/>
    </source>
</evidence>